<feature type="transmembrane region" description="Helical" evidence="1">
    <location>
        <begin position="71"/>
        <end position="89"/>
    </location>
</feature>
<keyword evidence="1" id="KW-0472">Membrane</keyword>
<feature type="transmembrane region" description="Helical" evidence="1">
    <location>
        <begin position="171"/>
        <end position="190"/>
    </location>
</feature>
<evidence type="ECO:0000256" key="1">
    <source>
        <dbReference type="SAM" id="Phobius"/>
    </source>
</evidence>
<keyword evidence="1" id="KW-0812">Transmembrane</keyword>
<feature type="transmembrane region" description="Helical" evidence="1">
    <location>
        <begin position="95"/>
        <end position="124"/>
    </location>
</feature>
<name>A0ABU4EQA7_WILMA</name>
<dbReference type="EMBL" id="JAWLUM010000001">
    <property type="protein sequence ID" value="MDV7133444.1"/>
    <property type="molecule type" value="Genomic_DNA"/>
</dbReference>
<evidence type="ECO:0000313" key="3">
    <source>
        <dbReference type="Proteomes" id="UP001185792"/>
    </source>
</evidence>
<dbReference type="RefSeq" id="WP_317712571.1">
    <property type="nucleotide sequence ID" value="NZ_JAWLUM010000001.1"/>
</dbReference>
<organism evidence="2 3">
    <name type="scientific">Williamsia marianensis</name>
    <dbReference type="NCBI Taxonomy" id="85044"/>
    <lineage>
        <taxon>Bacteria</taxon>
        <taxon>Bacillati</taxon>
        <taxon>Actinomycetota</taxon>
        <taxon>Actinomycetes</taxon>
        <taxon>Mycobacteriales</taxon>
        <taxon>Nocardiaceae</taxon>
        <taxon>Williamsia</taxon>
    </lineage>
</organism>
<gene>
    <name evidence="2" type="ORF">R4198_07015</name>
</gene>
<protein>
    <submittedName>
        <fullName evidence="2">Uncharacterized protein</fullName>
    </submittedName>
</protein>
<evidence type="ECO:0000313" key="2">
    <source>
        <dbReference type="EMBL" id="MDV7133444.1"/>
    </source>
</evidence>
<dbReference type="Proteomes" id="UP001185792">
    <property type="component" value="Unassembled WGS sequence"/>
</dbReference>
<keyword evidence="1" id="KW-1133">Transmembrane helix</keyword>
<comment type="caution">
    <text evidence="2">The sequence shown here is derived from an EMBL/GenBank/DDBJ whole genome shotgun (WGS) entry which is preliminary data.</text>
</comment>
<reference evidence="2 3" key="1">
    <citation type="submission" date="2023-10" db="EMBL/GenBank/DDBJ databases">
        <title>Development of a sustainable strategy for remediation of hydrocarbon-contaminated territories based on the waste exchange concept.</title>
        <authorList>
            <person name="Krivoruchko A."/>
        </authorList>
    </citation>
    <scope>NUCLEOTIDE SEQUENCE [LARGE SCALE GENOMIC DNA]</scope>
    <source>
        <strain evidence="2 3">IEGM 1236</strain>
    </source>
</reference>
<accession>A0ABU4EQA7</accession>
<feature type="transmembrane region" description="Helical" evidence="1">
    <location>
        <begin position="144"/>
        <end position="165"/>
    </location>
</feature>
<keyword evidence="3" id="KW-1185">Reference proteome</keyword>
<sequence>MALPDVDVTATDVDQAVCGHNRVDAVKALRETYPALGLTDAVHLVDAVREANGIGANFTEKRQLSTNWLRTVWLSSLFLATLAGGYVGAVTSTTVVGAVVGAMMAVPAGAIAALIIVGTGALFLRASGGKGPRASRDRWFRVVFSAYVGTVVGLLLFIVSFVLAAGDLAQVPYVGIVCVSTLVAAMGFRFPPTY</sequence>
<proteinExistence type="predicted"/>